<dbReference type="Pfam" id="PF04235">
    <property type="entry name" value="DUF418"/>
    <property type="match status" value="1"/>
</dbReference>
<feature type="transmembrane region" description="Helical" evidence="1">
    <location>
        <begin position="225"/>
        <end position="250"/>
    </location>
</feature>
<comment type="caution">
    <text evidence="3">The sequence shown here is derived from an EMBL/GenBank/DDBJ whole genome shotgun (WGS) entry which is preliminary data.</text>
</comment>
<dbReference type="InterPro" id="IPR007349">
    <property type="entry name" value="DUF418"/>
</dbReference>
<feature type="transmembrane region" description="Helical" evidence="1">
    <location>
        <begin position="271"/>
        <end position="291"/>
    </location>
</feature>
<protein>
    <submittedName>
        <fullName evidence="3">DUF418 domain-containing protein</fullName>
    </submittedName>
</protein>
<feature type="transmembrane region" description="Helical" evidence="1">
    <location>
        <begin position="369"/>
        <end position="393"/>
    </location>
</feature>
<feature type="transmembrane region" description="Helical" evidence="1">
    <location>
        <begin position="303"/>
        <end position="323"/>
    </location>
</feature>
<feature type="transmembrane region" description="Helical" evidence="1">
    <location>
        <begin position="127"/>
        <end position="142"/>
    </location>
</feature>
<gene>
    <name evidence="3" type="ORF">GRI32_00345</name>
</gene>
<evidence type="ECO:0000313" key="3">
    <source>
        <dbReference type="EMBL" id="MXO87186.1"/>
    </source>
</evidence>
<dbReference type="Proteomes" id="UP000435243">
    <property type="component" value="Unassembled WGS sequence"/>
</dbReference>
<dbReference type="RefSeq" id="WP_160589154.1">
    <property type="nucleotide sequence ID" value="NZ_BAAAFP010000002.1"/>
</dbReference>
<feature type="transmembrane region" description="Helical" evidence="1">
    <location>
        <begin position="77"/>
        <end position="93"/>
    </location>
</feature>
<feature type="transmembrane region" description="Helical" evidence="1">
    <location>
        <begin position="344"/>
        <end position="363"/>
    </location>
</feature>
<dbReference type="PANTHER" id="PTHR30590:SF2">
    <property type="entry name" value="INNER MEMBRANE PROTEIN"/>
    <property type="match status" value="1"/>
</dbReference>
<keyword evidence="4" id="KW-1185">Reference proteome</keyword>
<feature type="transmembrane region" description="Helical" evidence="1">
    <location>
        <begin position="29"/>
        <end position="50"/>
    </location>
</feature>
<keyword evidence="1" id="KW-0812">Transmembrane</keyword>
<feature type="transmembrane region" description="Helical" evidence="1">
    <location>
        <begin position="105"/>
        <end position="121"/>
    </location>
</feature>
<evidence type="ECO:0000256" key="1">
    <source>
        <dbReference type="SAM" id="Phobius"/>
    </source>
</evidence>
<name>A0A844ZJ60_9SPHN</name>
<feature type="transmembrane region" description="Helical" evidence="1">
    <location>
        <begin position="149"/>
        <end position="172"/>
    </location>
</feature>
<dbReference type="EMBL" id="WTYY01000001">
    <property type="protein sequence ID" value="MXO87186.1"/>
    <property type="molecule type" value="Genomic_DNA"/>
</dbReference>
<keyword evidence="1" id="KW-1133">Transmembrane helix</keyword>
<evidence type="ECO:0000259" key="2">
    <source>
        <dbReference type="Pfam" id="PF04235"/>
    </source>
</evidence>
<dbReference type="OrthoDB" id="9807744at2"/>
<keyword evidence="1" id="KW-0472">Membrane</keyword>
<dbReference type="InterPro" id="IPR052529">
    <property type="entry name" value="Bact_Transport_Assoc"/>
</dbReference>
<reference evidence="3 4" key="1">
    <citation type="submission" date="2019-12" db="EMBL/GenBank/DDBJ databases">
        <title>Genomic-based taxomic classification of the family Erythrobacteraceae.</title>
        <authorList>
            <person name="Xu L."/>
        </authorList>
    </citation>
    <scope>NUCLEOTIDE SEQUENCE [LARGE SCALE GENOMIC DNA]</scope>
    <source>
        <strain evidence="3 4">JCM 16339</strain>
    </source>
</reference>
<dbReference type="AlphaFoldDB" id="A0A844ZJ60"/>
<dbReference type="PANTHER" id="PTHR30590">
    <property type="entry name" value="INNER MEMBRANE PROTEIN"/>
    <property type="match status" value="1"/>
</dbReference>
<accession>A0A844ZJ60</accession>
<sequence>MAGPADTSLTVSLAVTGGRVTALDALRGLAVAGIALMNVIAFSMPAAAYVNPRSFGGTGPLESALWALVFVVVEDKFRALFAMLFGAGVAILLGREGPHRLAGHYSRMAVLFAIGFAHALLLANNDILRVYAVAGLLLPFAVRLHVRTLFWLAAAIIAAQLAVSGYVAWGWLDYWYRFVTGVVSDPGPLLPAEQRFGADPQVIAAGLAQGAETFGQRMDRRFDDLLGPIAAVMSGLPSSLAAMLVGIGLWKNGLLAGEWEHDRLMRLFRRMAVIALPALALMAWISFASGFDAVVTASNGLVWSAPFDLLLAIGWAALAMASFRRGGALTWLWAQAGRMALTNYLLTSFVFSMLFASWGLGMFGKVDRVEAYVLCSLPISLMLILSPLWLSVFRQGPAEWLWRSIAGLHLLPFRR</sequence>
<organism evidence="3 4">
    <name type="scientific">Alteraurantiacibacter aestuarii</name>
    <dbReference type="NCBI Taxonomy" id="650004"/>
    <lineage>
        <taxon>Bacteria</taxon>
        <taxon>Pseudomonadati</taxon>
        <taxon>Pseudomonadota</taxon>
        <taxon>Alphaproteobacteria</taxon>
        <taxon>Sphingomonadales</taxon>
        <taxon>Erythrobacteraceae</taxon>
        <taxon>Alteraurantiacibacter</taxon>
    </lineage>
</organism>
<proteinExistence type="predicted"/>
<feature type="domain" description="DUF418" evidence="2">
    <location>
        <begin position="249"/>
        <end position="406"/>
    </location>
</feature>
<evidence type="ECO:0000313" key="4">
    <source>
        <dbReference type="Proteomes" id="UP000435243"/>
    </source>
</evidence>